<reference evidence="2" key="1">
    <citation type="submission" date="2023-01" db="EMBL/GenBank/DDBJ databases">
        <title>Genome assembly of the deep-sea coral Lophelia pertusa.</title>
        <authorList>
            <person name="Herrera S."/>
            <person name="Cordes E."/>
        </authorList>
    </citation>
    <scope>NUCLEOTIDE SEQUENCE</scope>
    <source>
        <strain evidence="2">USNM1676648</strain>
        <tissue evidence="2">Polyp</tissue>
    </source>
</reference>
<dbReference type="Gene3D" id="3.30.70.2850">
    <property type="match status" value="1"/>
</dbReference>
<accession>A0A9X0CVT5</accession>
<organism evidence="2 3">
    <name type="scientific">Desmophyllum pertusum</name>
    <dbReference type="NCBI Taxonomy" id="174260"/>
    <lineage>
        <taxon>Eukaryota</taxon>
        <taxon>Metazoa</taxon>
        <taxon>Cnidaria</taxon>
        <taxon>Anthozoa</taxon>
        <taxon>Hexacorallia</taxon>
        <taxon>Scleractinia</taxon>
        <taxon>Caryophylliina</taxon>
        <taxon>Caryophylliidae</taxon>
        <taxon>Desmophyllum</taxon>
    </lineage>
</organism>
<name>A0A9X0CVT5_9CNID</name>
<dbReference type="AlphaFoldDB" id="A0A9X0CVT5"/>
<protein>
    <submittedName>
        <fullName evidence="2">Uncharacterized protein</fullName>
    </submittedName>
</protein>
<dbReference type="OrthoDB" id="160374at2759"/>
<feature type="compositionally biased region" description="Polar residues" evidence="1">
    <location>
        <begin position="334"/>
        <end position="344"/>
    </location>
</feature>
<evidence type="ECO:0000313" key="2">
    <source>
        <dbReference type="EMBL" id="KAJ7375224.1"/>
    </source>
</evidence>
<dbReference type="SUPFAM" id="SSF48371">
    <property type="entry name" value="ARM repeat"/>
    <property type="match status" value="1"/>
</dbReference>
<feature type="compositionally biased region" description="Acidic residues" evidence="1">
    <location>
        <begin position="283"/>
        <end position="301"/>
    </location>
</feature>
<comment type="caution">
    <text evidence="2">The sequence shown here is derived from an EMBL/GenBank/DDBJ whole genome shotgun (WGS) entry which is preliminary data.</text>
</comment>
<dbReference type="InterPro" id="IPR016024">
    <property type="entry name" value="ARM-type_fold"/>
</dbReference>
<keyword evidence="3" id="KW-1185">Reference proteome</keyword>
<feature type="compositionally biased region" description="Acidic residues" evidence="1">
    <location>
        <begin position="309"/>
        <end position="322"/>
    </location>
</feature>
<evidence type="ECO:0000313" key="3">
    <source>
        <dbReference type="Proteomes" id="UP001163046"/>
    </source>
</evidence>
<gene>
    <name evidence="2" type="ORF">OS493_001968</name>
</gene>
<feature type="region of interest" description="Disordered" evidence="1">
    <location>
        <begin position="275"/>
        <end position="344"/>
    </location>
</feature>
<dbReference type="Proteomes" id="UP001163046">
    <property type="component" value="Unassembled WGS sequence"/>
</dbReference>
<sequence>MSFGGIGEHLKRRTSVSSVGTLLRRTVRDVLDPLLEMSSKIPHEAEKESACFSTLLLQHALGELELFLNKFKIVEEDSEATKIVPSIVWSDEINDFVPAKTSEEMISILSKDRGRLSYLKSALCIQNIRSALLKNKELHQEAEVCELKGLVSIVCSSVSDVAACSASWDRQEQSISQENAPVALWDLISRDAVVLFPLCTADQQLQMAHLLIKTITRIHKWRNKHNQGVSLCQAQSVLFWGRLKQAIDCKCSANSLGERLMKALSDIATPEFSNIGILKETSDNDDDDEDDDDDDEEMDADNEQHADESSDEDSDGDEEDLEKETRTSDKQCVGNLQTFRTHGL</sequence>
<evidence type="ECO:0000256" key="1">
    <source>
        <dbReference type="SAM" id="MobiDB-lite"/>
    </source>
</evidence>
<proteinExistence type="predicted"/>
<dbReference type="EMBL" id="MU826826">
    <property type="protein sequence ID" value="KAJ7375224.1"/>
    <property type="molecule type" value="Genomic_DNA"/>
</dbReference>